<organism evidence="1">
    <name type="scientific">Xenorhabdus bovienii str. oregonense</name>
    <dbReference type="NCBI Taxonomy" id="1398202"/>
    <lineage>
        <taxon>Bacteria</taxon>
        <taxon>Pseudomonadati</taxon>
        <taxon>Pseudomonadota</taxon>
        <taxon>Gammaproteobacteria</taxon>
        <taxon>Enterobacterales</taxon>
        <taxon>Morganellaceae</taxon>
        <taxon>Xenorhabdus</taxon>
    </lineage>
</organism>
<name>A0A077NS44_XENBV</name>
<dbReference type="Proteomes" id="UP000028483">
    <property type="component" value="Unassembled WGS sequence"/>
</dbReference>
<comment type="caution">
    <text evidence="1">The sequence shown here is derived from an EMBL/GenBank/DDBJ whole genome shotgun (WGS) entry which is preliminary data.</text>
</comment>
<reference evidence="1" key="1">
    <citation type="submission" date="2013-07" db="EMBL/GenBank/DDBJ databases">
        <title>Sub-species coevolution in mutualistic symbiosis.</title>
        <authorList>
            <person name="Murfin K."/>
            <person name="Klassen J."/>
            <person name="Lee M."/>
            <person name="Forst S."/>
            <person name="Stock P."/>
            <person name="Goodrich-Blair H."/>
        </authorList>
    </citation>
    <scope>NUCLEOTIDE SEQUENCE [LARGE SCALE GENOMIC DNA]</scope>
    <source>
        <strain evidence="1">Oregonense</strain>
    </source>
</reference>
<gene>
    <name evidence="1" type="ORF">XBO1_1510021</name>
</gene>
<protein>
    <submittedName>
        <fullName evidence="1">Uncharacterized protein</fullName>
    </submittedName>
</protein>
<evidence type="ECO:0000313" key="1">
    <source>
        <dbReference type="EMBL" id="CDH04892.1"/>
    </source>
</evidence>
<dbReference type="AlphaFoldDB" id="A0A077NS44"/>
<sequence length="60" mass="6875">MKSRFLHSLCQEQTVLIFTVRGRVEAGHYQLIFYIQGKLRMSILAGISAVRAYEAAYILL</sequence>
<accession>A0A077NS44</accession>
<dbReference type="HOGENOM" id="CLU_2940845_0_0_6"/>
<proteinExistence type="predicted"/>
<dbReference type="EMBL" id="CBSX010000059">
    <property type="protein sequence ID" value="CDH04892.1"/>
    <property type="molecule type" value="Genomic_DNA"/>
</dbReference>